<protein>
    <submittedName>
        <fullName evidence="2">Uncharacterized protein</fullName>
    </submittedName>
</protein>
<keyword evidence="3" id="KW-1185">Reference proteome</keyword>
<evidence type="ECO:0000256" key="1">
    <source>
        <dbReference type="SAM" id="MobiDB-lite"/>
    </source>
</evidence>
<sequence length="93" mass="10574">MKEPEYHRMIAARDAVRARLNGLQDRLRRDAARSANSPAAHRGDSGWRKTDEVEYQDSLARLQHAHRSDIGALTAKLDRQQAAIRAFIIRNPS</sequence>
<accession>A0ABT6CG75</accession>
<gene>
    <name evidence="2" type="ORF">POM99_06240</name>
</gene>
<proteinExistence type="predicted"/>
<feature type="compositionally biased region" description="Basic and acidic residues" evidence="1">
    <location>
        <begin position="41"/>
        <end position="50"/>
    </location>
</feature>
<dbReference type="Proteomes" id="UP001222770">
    <property type="component" value="Unassembled WGS sequence"/>
</dbReference>
<organism evidence="2 3">
    <name type="scientific">Novosphingobium cyanobacteriorum</name>
    <dbReference type="NCBI Taxonomy" id="3024215"/>
    <lineage>
        <taxon>Bacteria</taxon>
        <taxon>Pseudomonadati</taxon>
        <taxon>Pseudomonadota</taxon>
        <taxon>Alphaproteobacteria</taxon>
        <taxon>Sphingomonadales</taxon>
        <taxon>Sphingomonadaceae</taxon>
        <taxon>Novosphingobium</taxon>
    </lineage>
</organism>
<name>A0ABT6CG75_9SPHN</name>
<comment type="caution">
    <text evidence="2">The sequence shown here is derived from an EMBL/GenBank/DDBJ whole genome shotgun (WGS) entry which is preliminary data.</text>
</comment>
<feature type="region of interest" description="Disordered" evidence="1">
    <location>
        <begin position="27"/>
        <end position="50"/>
    </location>
</feature>
<evidence type="ECO:0000313" key="3">
    <source>
        <dbReference type="Proteomes" id="UP001222770"/>
    </source>
</evidence>
<dbReference type="EMBL" id="JAROCY010000005">
    <property type="protein sequence ID" value="MDF8332791.1"/>
    <property type="molecule type" value="Genomic_DNA"/>
</dbReference>
<reference evidence="2 3" key="1">
    <citation type="submission" date="2023-03" db="EMBL/GenBank/DDBJ databases">
        <title>Novosphingobium cyanobacteriorum sp. nov., isolated from a eutrophic reservoir during the Microcystis bloom period.</title>
        <authorList>
            <person name="Kang M."/>
            <person name="Le V."/>
            <person name="Ko S.-R."/>
            <person name="Lee S.-A."/>
            <person name="Ahn C.-Y."/>
        </authorList>
    </citation>
    <scope>NUCLEOTIDE SEQUENCE [LARGE SCALE GENOMIC DNA]</scope>
    <source>
        <strain evidence="2 3">HBC54</strain>
    </source>
</reference>
<evidence type="ECO:0000313" key="2">
    <source>
        <dbReference type="EMBL" id="MDF8332791.1"/>
    </source>
</evidence>